<dbReference type="AlphaFoldDB" id="A0A1B9Y3S0"/>
<name>A0A1B9Y3S0_9FLAO</name>
<organism evidence="1 2">
    <name type="scientific">Tenacibaculum soleae</name>
    <dbReference type="NCBI Taxonomy" id="447689"/>
    <lineage>
        <taxon>Bacteria</taxon>
        <taxon>Pseudomonadati</taxon>
        <taxon>Bacteroidota</taxon>
        <taxon>Flavobacteriia</taxon>
        <taxon>Flavobacteriales</taxon>
        <taxon>Flavobacteriaceae</taxon>
        <taxon>Tenacibaculum</taxon>
    </lineage>
</organism>
<accession>A0A1B9Y3S0</accession>
<dbReference type="OrthoDB" id="9831445at2"/>
<proteinExistence type="predicted"/>
<protein>
    <submittedName>
        <fullName evidence="1">Uncharacterized protein</fullName>
    </submittedName>
</protein>
<dbReference type="RefSeq" id="WP_068703709.1">
    <property type="nucleotide sequence ID" value="NZ_MAKX01000001.1"/>
</dbReference>
<sequence length="213" mass="24371">MIENILQLSGVLAPVLFGFYKYATDRKDKKQKDEITALKQDKTASGFNIGLLSNLMKMKLYSSLEVVTKVLFNNTKATRVIVFVAINGKVEPKKVYALFGEKDDGMQIDQEFKGVEIDEPYLHTLHELEKEGSLLVETMKLRSGLLKNIYFKEQITFSYLKFVKRYHLTEEDDAVVYMSIATDNDVSFNSIELTEIDIKVSTTYRSIINKIAN</sequence>
<dbReference type="EMBL" id="MAKX01000001">
    <property type="protein sequence ID" value="OCK44389.1"/>
    <property type="molecule type" value="Genomic_DNA"/>
</dbReference>
<dbReference type="Proteomes" id="UP000093186">
    <property type="component" value="Unassembled WGS sequence"/>
</dbReference>
<reference evidence="1 2" key="1">
    <citation type="submission" date="2016-06" db="EMBL/GenBank/DDBJ databases">
        <title>Draft Genome Sequence of Tenacibaculum soleae UCD-KL19.</title>
        <authorList>
            <person name="Eisen J.A."/>
            <person name="Coil D.A."/>
            <person name="Lujan K.M."/>
        </authorList>
    </citation>
    <scope>NUCLEOTIDE SEQUENCE [LARGE SCALE GENOMIC DNA]</scope>
    <source>
        <strain evidence="1 2">UCD-KL19</strain>
    </source>
</reference>
<comment type="caution">
    <text evidence="1">The sequence shown here is derived from an EMBL/GenBank/DDBJ whole genome shotgun (WGS) entry which is preliminary data.</text>
</comment>
<evidence type="ECO:0000313" key="1">
    <source>
        <dbReference type="EMBL" id="OCK44389.1"/>
    </source>
</evidence>
<evidence type="ECO:0000313" key="2">
    <source>
        <dbReference type="Proteomes" id="UP000093186"/>
    </source>
</evidence>
<dbReference type="STRING" id="447689.BA195_06845"/>
<keyword evidence="2" id="KW-1185">Reference proteome</keyword>
<gene>
    <name evidence="1" type="ORF">BA195_06845</name>
</gene>